<organism evidence="2 3">
    <name type="scientific">Monoraphidium neglectum</name>
    <dbReference type="NCBI Taxonomy" id="145388"/>
    <lineage>
        <taxon>Eukaryota</taxon>
        <taxon>Viridiplantae</taxon>
        <taxon>Chlorophyta</taxon>
        <taxon>core chlorophytes</taxon>
        <taxon>Chlorophyceae</taxon>
        <taxon>CS clade</taxon>
        <taxon>Sphaeropleales</taxon>
        <taxon>Selenastraceae</taxon>
        <taxon>Monoraphidium</taxon>
    </lineage>
</organism>
<reference evidence="2 3" key="1">
    <citation type="journal article" date="2013" name="BMC Genomics">
        <title>Reconstruction of the lipid metabolism for the microalga Monoraphidium neglectum from its genome sequence reveals characteristics suitable for biofuel production.</title>
        <authorList>
            <person name="Bogen C."/>
            <person name="Al-Dilaimi A."/>
            <person name="Albersmeier A."/>
            <person name="Wichmann J."/>
            <person name="Grundmann M."/>
            <person name="Rupp O."/>
            <person name="Lauersen K.J."/>
            <person name="Blifernez-Klassen O."/>
            <person name="Kalinowski J."/>
            <person name="Goesmann A."/>
            <person name="Mussgnug J.H."/>
            <person name="Kruse O."/>
        </authorList>
    </citation>
    <scope>NUCLEOTIDE SEQUENCE [LARGE SCALE GENOMIC DNA]</scope>
    <source>
        <strain evidence="2 3">SAG 48.87</strain>
    </source>
</reference>
<accession>A0A0D2MY75</accession>
<feature type="chain" id="PRO_5002247659" evidence="1">
    <location>
        <begin position="35"/>
        <end position="326"/>
    </location>
</feature>
<keyword evidence="1" id="KW-0732">Signal</keyword>
<dbReference type="GeneID" id="25735532"/>
<feature type="signal peptide" evidence="1">
    <location>
        <begin position="1"/>
        <end position="34"/>
    </location>
</feature>
<dbReference type="KEGG" id="mng:MNEG_2654"/>
<sequence>MAAAIQRAVGWHVSVLLPQLLLLLLLPASHLAQGATVKSRQCAWDSLAQSCDVHPLFIAAAVTRPKRNDALAASLVKSVGADAACSLFTSEAKCNARSKTVHCAWSDFSVPSCRLTSGKLLMDAAAAAACPGTMAVKQLPCAKEEKKAACKAVENGKCRWLPPTREEKEADPDAIGACVHKSIAVKSKDERDEALFQFREYEAEAWGTCPLAQAYVKIAKAINSEPLLEAISKHKVAGAIRHCHRNPGVAACQTAEGRVVLSDKIIRAMRAGNFSKLPRKAKPDFESKYVVAAPEPVFVPQAQPAAAAAAAVPAAGAAPVVLPTPP</sequence>
<gene>
    <name evidence="2" type="ORF">MNEG_2654</name>
</gene>
<dbReference type="AlphaFoldDB" id="A0A0D2MY75"/>
<dbReference type="RefSeq" id="XP_013904326.1">
    <property type="nucleotide sequence ID" value="XM_014048872.1"/>
</dbReference>
<name>A0A0D2MY75_9CHLO</name>
<keyword evidence="3" id="KW-1185">Reference proteome</keyword>
<evidence type="ECO:0000313" key="2">
    <source>
        <dbReference type="EMBL" id="KIZ05307.1"/>
    </source>
</evidence>
<dbReference type="EMBL" id="KK100527">
    <property type="protein sequence ID" value="KIZ05307.1"/>
    <property type="molecule type" value="Genomic_DNA"/>
</dbReference>
<evidence type="ECO:0000256" key="1">
    <source>
        <dbReference type="SAM" id="SignalP"/>
    </source>
</evidence>
<evidence type="ECO:0000313" key="3">
    <source>
        <dbReference type="Proteomes" id="UP000054498"/>
    </source>
</evidence>
<protein>
    <submittedName>
        <fullName evidence="2">Uncharacterized protein</fullName>
    </submittedName>
</protein>
<dbReference type="Proteomes" id="UP000054498">
    <property type="component" value="Unassembled WGS sequence"/>
</dbReference>
<proteinExistence type="predicted"/>